<dbReference type="EMBL" id="GEDC01017563">
    <property type="protein sequence ID" value="JAS19735.1"/>
    <property type="molecule type" value="Transcribed_RNA"/>
</dbReference>
<keyword evidence="4" id="KW-0853">WD repeat</keyword>
<reference evidence="8" key="1">
    <citation type="submission" date="2015-12" db="EMBL/GenBank/DDBJ databases">
        <title>De novo transcriptome assembly of four potential Pierce s Disease insect vectors from Arizona vineyards.</title>
        <authorList>
            <person name="Tassone E.E."/>
        </authorList>
    </citation>
    <scope>NUCLEOTIDE SEQUENCE</scope>
</reference>
<protein>
    <recommendedName>
        <fullName evidence="3">WD repeat-containing protein 91</fullName>
    </recommendedName>
</protein>
<feature type="coiled-coil region" evidence="5">
    <location>
        <begin position="21"/>
        <end position="48"/>
    </location>
</feature>
<evidence type="ECO:0000313" key="9">
    <source>
        <dbReference type="EMBL" id="JAS19735.1"/>
    </source>
</evidence>
<gene>
    <name evidence="9" type="ORF">g.4176</name>
    <name evidence="8" type="ORF">g.4177</name>
</gene>
<dbReference type="PROSITE" id="PS50294">
    <property type="entry name" value="WD_REPEATS_REGION"/>
    <property type="match status" value="1"/>
</dbReference>
<dbReference type="PANTHER" id="PTHR13083">
    <property type="entry name" value="WD REPEAT-CONTAINING PROTEIN 91"/>
    <property type="match status" value="1"/>
</dbReference>
<feature type="non-terminal residue" evidence="8">
    <location>
        <position position="1"/>
    </location>
</feature>
<dbReference type="SMART" id="SM00320">
    <property type="entry name" value="WD40"/>
    <property type="match status" value="4"/>
</dbReference>
<keyword evidence="5" id="KW-0175">Coiled coil</keyword>
<dbReference type="GO" id="GO:0045022">
    <property type="term" value="P:early endosome to late endosome transport"/>
    <property type="evidence" value="ECO:0007669"/>
    <property type="project" value="InterPro"/>
</dbReference>
<dbReference type="GO" id="GO:0031902">
    <property type="term" value="C:late endosome membrane"/>
    <property type="evidence" value="ECO:0007669"/>
    <property type="project" value="UniProtKB-SubCell"/>
</dbReference>
<dbReference type="PROSITE" id="PS50082">
    <property type="entry name" value="WD_REPEATS_2"/>
    <property type="match status" value="1"/>
</dbReference>
<feature type="repeat" description="WD" evidence="4">
    <location>
        <begin position="181"/>
        <end position="213"/>
    </location>
</feature>
<sequence>SLHNFLAIIYQAMPQSCLSSYEDEAVKIKHLNEENESLKIRLSKLQQRTSITPEAPPLPDLMDDFYIIAQETAIGTESQGKSLKNLIRTIGGGLQTSPIMGRKTHSSHEVNNKRLSSKPRLTSIATPSWIKNVSGESSVACKRSTSLESRSRNVRVGQREASLDRISKSRHEFLLLSQEEMNEHKTVITDCRFNPTGSLVGSCDNDGVVKVWSTTPTPRVLINTVFKTSTLCLEWVAKNERYFIIGGQEGLISLFDTKENKTVWDVTQEDKSKALSISSSPTESSFVCACVNNQNSGKLLLYDIKSKKLETSLNLGPGGPNLIANCCKYNHNGQLLIAGCSDGTVRTLDLRHSECIDSWSAHQGSVQAMQLTSDQNACYTLGSDNKLYRHSLNQTKQPVWETSLPDGLSSFTLDQSGNYILLCGQNGANIYQVTPTGLSTILFLCKSSIVCCNWTVANQCGTCITASTNHKITVSTVLMP</sequence>
<feature type="region of interest" description="Disordered" evidence="6">
    <location>
        <begin position="94"/>
        <end position="116"/>
    </location>
</feature>
<dbReference type="InterPro" id="IPR024977">
    <property type="entry name" value="Apc4-like_WD40_dom"/>
</dbReference>
<dbReference type="InterPro" id="IPR001680">
    <property type="entry name" value="WD40_rpt"/>
</dbReference>
<evidence type="ECO:0000313" key="8">
    <source>
        <dbReference type="EMBL" id="JAS09181.1"/>
    </source>
</evidence>
<accession>A0A1B6C6Q3</accession>
<dbReference type="InterPro" id="IPR015943">
    <property type="entry name" value="WD40/YVTN_repeat-like_dom_sf"/>
</dbReference>
<dbReference type="PANTHER" id="PTHR13083:SF3">
    <property type="entry name" value="WD REPEAT-CONTAINING PROTEIN 91"/>
    <property type="match status" value="1"/>
</dbReference>
<evidence type="ECO:0000256" key="4">
    <source>
        <dbReference type="PROSITE-ProRule" id="PRU00221"/>
    </source>
</evidence>
<dbReference type="GO" id="GO:0031901">
    <property type="term" value="C:early endosome membrane"/>
    <property type="evidence" value="ECO:0007669"/>
    <property type="project" value="UniProtKB-SubCell"/>
</dbReference>
<evidence type="ECO:0000256" key="3">
    <source>
        <dbReference type="ARBA" id="ARBA00021116"/>
    </source>
</evidence>
<organism evidence="8">
    <name type="scientific">Clastoptera arizonana</name>
    <name type="common">Arizona spittle bug</name>
    <dbReference type="NCBI Taxonomy" id="38151"/>
    <lineage>
        <taxon>Eukaryota</taxon>
        <taxon>Metazoa</taxon>
        <taxon>Ecdysozoa</taxon>
        <taxon>Arthropoda</taxon>
        <taxon>Hexapoda</taxon>
        <taxon>Insecta</taxon>
        <taxon>Pterygota</taxon>
        <taxon>Neoptera</taxon>
        <taxon>Paraneoptera</taxon>
        <taxon>Hemiptera</taxon>
        <taxon>Auchenorrhyncha</taxon>
        <taxon>Cercopoidea</taxon>
        <taxon>Clastopteridae</taxon>
        <taxon>Clastoptera</taxon>
    </lineage>
</organism>
<dbReference type="AlphaFoldDB" id="A0A1B6C6Q3"/>
<dbReference type="GO" id="GO:0141039">
    <property type="term" value="F:phosphatidylinositol 3-kinase inhibitor activity"/>
    <property type="evidence" value="ECO:0007669"/>
    <property type="project" value="InterPro"/>
</dbReference>
<name>A0A1B6C6Q3_9HEMI</name>
<dbReference type="Pfam" id="PF00400">
    <property type="entry name" value="WD40"/>
    <property type="match status" value="1"/>
</dbReference>
<evidence type="ECO:0000256" key="2">
    <source>
        <dbReference type="ARBA" id="ARBA00004414"/>
    </source>
</evidence>
<feature type="domain" description="Anaphase-promoting complex subunit 4-like WD40" evidence="7">
    <location>
        <begin position="319"/>
        <end position="372"/>
    </location>
</feature>
<evidence type="ECO:0000256" key="6">
    <source>
        <dbReference type="SAM" id="MobiDB-lite"/>
    </source>
</evidence>
<dbReference type="Pfam" id="PF12894">
    <property type="entry name" value="ANAPC4_WD40"/>
    <property type="match status" value="1"/>
</dbReference>
<evidence type="ECO:0000259" key="7">
    <source>
        <dbReference type="Pfam" id="PF12894"/>
    </source>
</evidence>
<evidence type="ECO:0000256" key="5">
    <source>
        <dbReference type="SAM" id="Coils"/>
    </source>
</evidence>
<dbReference type="Gene3D" id="2.130.10.10">
    <property type="entry name" value="YVTN repeat-like/Quinoprotein amine dehydrogenase"/>
    <property type="match status" value="2"/>
</dbReference>
<dbReference type="EMBL" id="GEDC01028117">
    <property type="protein sequence ID" value="JAS09181.1"/>
    <property type="molecule type" value="Transcribed_RNA"/>
</dbReference>
<evidence type="ECO:0000256" key="1">
    <source>
        <dbReference type="ARBA" id="ARBA00004220"/>
    </source>
</evidence>
<dbReference type="GO" id="GO:0051898">
    <property type="term" value="P:negative regulation of phosphatidylinositol 3-kinase/protein kinase B signal transduction"/>
    <property type="evidence" value="ECO:0007669"/>
    <property type="project" value="InterPro"/>
</dbReference>
<proteinExistence type="predicted"/>
<dbReference type="InterPro" id="IPR039724">
    <property type="entry name" value="WDR91"/>
</dbReference>
<dbReference type="SUPFAM" id="SSF50978">
    <property type="entry name" value="WD40 repeat-like"/>
    <property type="match status" value="1"/>
</dbReference>
<dbReference type="InterPro" id="IPR036322">
    <property type="entry name" value="WD40_repeat_dom_sf"/>
</dbReference>
<comment type="subcellular location">
    <subcellularLocation>
        <location evidence="1">Early endosome membrane</location>
        <topology evidence="1">Peripheral membrane protein</topology>
    </subcellularLocation>
    <subcellularLocation>
        <location evidence="2">Late endosome membrane</location>
    </subcellularLocation>
</comment>